<dbReference type="CDD" id="cd02966">
    <property type="entry name" value="TlpA_like_family"/>
    <property type="match status" value="1"/>
</dbReference>
<dbReference type="RefSeq" id="WP_330107702.1">
    <property type="nucleotide sequence ID" value="NZ_JAZDQT010000001.1"/>
</dbReference>
<dbReference type="PROSITE" id="PS51352">
    <property type="entry name" value="THIOREDOXIN_2"/>
    <property type="match status" value="1"/>
</dbReference>
<evidence type="ECO:0000256" key="1">
    <source>
        <dbReference type="ARBA" id="ARBA00004196"/>
    </source>
</evidence>
<keyword evidence="4" id="KW-0676">Redox-active center</keyword>
<keyword evidence="3" id="KW-1015">Disulfide bond</keyword>
<evidence type="ECO:0000259" key="6">
    <source>
        <dbReference type="PROSITE" id="PS51352"/>
    </source>
</evidence>
<dbReference type="InterPro" id="IPR013740">
    <property type="entry name" value="Redoxin"/>
</dbReference>
<evidence type="ECO:0000256" key="2">
    <source>
        <dbReference type="ARBA" id="ARBA00022748"/>
    </source>
</evidence>
<evidence type="ECO:0000256" key="5">
    <source>
        <dbReference type="SAM" id="SignalP"/>
    </source>
</evidence>
<dbReference type="PANTHER" id="PTHR42852">
    <property type="entry name" value="THIOL:DISULFIDE INTERCHANGE PROTEIN DSBE"/>
    <property type="match status" value="1"/>
</dbReference>
<feature type="signal peptide" evidence="5">
    <location>
        <begin position="1"/>
        <end position="19"/>
    </location>
</feature>
<keyword evidence="8" id="KW-1185">Reference proteome</keyword>
<dbReference type="Gene3D" id="3.40.30.10">
    <property type="entry name" value="Glutaredoxin"/>
    <property type="match status" value="1"/>
</dbReference>
<dbReference type="Proteomes" id="UP001336835">
    <property type="component" value="Unassembled WGS sequence"/>
</dbReference>
<proteinExistence type="predicted"/>
<reference evidence="7 8" key="1">
    <citation type="submission" date="2024-01" db="EMBL/GenBank/DDBJ databases">
        <title>Pedobacter sp. nov., isolated from fresh soil.</title>
        <authorList>
            <person name="Le N.T.T."/>
        </authorList>
    </citation>
    <scope>NUCLEOTIDE SEQUENCE [LARGE SCALE GENOMIC DNA]</scope>
    <source>
        <strain evidence="7 8">KR3-3</strain>
    </source>
</reference>
<evidence type="ECO:0000313" key="7">
    <source>
        <dbReference type="EMBL" id="MEE1945359.1"/>
    </source>
</evidence>
<comment type="subcellular location">
    <subcellularLocation>
        <location evidence="1">Cell envelope</location>
    </subcellularLocation>
</comment>
<dbReference type="SUPFAM" id="SSF52833">
    <property type="entry name" value="Thioredoxin-like"/>
    <property type="match status" value="1"/>
</dbReference>
<protein>
    <submittedName>
        <fullName evidence="7">TlpA disulfide reductase family protein</fullName>
    </submittedName>
</protein>
<keyword evidence="2" id="KW-0201">Cytochrome c-type biogenesis</keyword>
<keyword evidence="5" id="KW-0732">Signal</keyword>
<evidence type="ECO:0000313" key="8">
    <source>
        <dbReference type="Proteomes" id="UP001336835"/>
    </source>
</evidence>
<gene>
    <name evidence="7" type="ORF">VRU48_09580</name>
</gene>
<comment type="caution">
    <text evidence="7">The sequence shown here is derived from an EMBL/GenBank/DDBJ whole genome shotgun (WGS) entry which is preliminary data.</text>
</comment>
<evidence type="ECO:0000256" key="4">
    <source>
        <dbReference type="ARBA" id="ARBA00023284"/>
    </source>
</evidence>
<sequence>MKKTIYLMLLCLIAMASKAQQKTRITGKFINCQDKVLELAPSTGDFKDSILVNADGSFSYETTKITEPFRANLTNRKQIQVQLFLAPGYNLQLNADVKDYQTAKSTLAYTGIGAKTNSYWQEGIGKTKPDTVNWNKKDADTYLAHQLSFVNDHTVIDKIFDASNHEPYADYFRQSLLLDKKFGPLIGLFSSYAYVNKLPWKQLQKMAKRLGFKNLEKELNNEANLSSSAFSYFVSEYPFYCNEYHAFPADSTQKQQGNYTLYLTAKLLKGKVYDYVASQTLQRNMSSVYKLDDIYKLSPYIAKINDRGLKQKLKDVEADRVKTAMGLQAGNVSPVFNLPDTSGTLYQLESFKGKVVYIDLWASWCGPCKEETPFLKKIYDQYKGNDKLQVISIAAFDAKNRKFRYDIIKKDGMDWLQLEDTNDAFAKAYQANFIPRFIIIDKEGRIVDSDAVRPSEPEKLTAILNREINK</sequence>
<feature type="chain" id="PRO_5046945412" evidence="5">
    <location>
        <begin position="20"/>
        <end position="470"/>
    </location>
</feature>
<dbReference type="InterPro" id="IPR036249">
    <property type="entry name" value="Thioredoxin-like_sf"/>
</dbReference>
<feature type="domain" description="Thioredoxin" evidence="6">
    <location>
        <begin position="327"/>
        <end position="469"/>
    </location>
</feature>
<organism evidence="7 8">
    <name type="scientific">Pedobacter albus</name>
    <dbReference type="NCBI Taxonomy" id="3113905"/>
    <lineage>
        <taxon>Bacteria</taxon>
        <taxon>Pseudomonadati</taxon>
        <taxon>Bacteroidota</taxon>
        <taxon>Sphingobacteriia</taxon>
        <taxon>Sphingobacteriales</taxon>
        <taxon>Sphingobacteriaceae</taxon>
        <taxon>Pedobacter</taxon>
    </lineage>
</organism>
<dbReference type="InterPro" id="IPR050553">
    <property type="entry name" value="Thioredoxin_ResA/DsbE_sf"/>
</dbReference>
<dbReference type="Pfam" id="PF08534">
    <property type="entry name" value="Redoxin"/>
    <property type="match status" value="1"/>
</dbReference>
<evidence type="ECO:0000256" key="3">
    <source>
        <dbReference type="ARBA" id="ARBA00023157"/>
    </source>
</evidence>
<accession>A0ABU7I7A7</accession>
<name>A0ABU7I7A7_9SPHI</name>
<dbReference type="InterPro" id="IPR013766">
    <property type="entry name" value="Thioredoxin_domain"/>
</dbReference>
<dbReference type="EMBL" id="JAZDQT010000001">
    <property type="protein sequence ID" value="MEE1945359.1"/>
    <property type="molecule type" value="Genomic_DNA"/>
</dbReference>
<dbReference type="PANTHER" id="PTHR42852:SF6">
    <property type="entry name" value="THIOL:DISULFIDE INTERCHANGE PROTEIN DSBE"/>
    <property type="match status" value="1"/>
</dbReference>